<dbReference type="EMBL" id="JANUHC010000004">
    <property type="protein sequence ID" value="MCS0630095.1"/>
    <property type="molecule type" value="Genomic_DNA"/>
</dbReference>
<dbReference type="RefSeq" id="WP_259449215.1">
    <property type="nucleotide sequence ID" value="NZ_CP119520.1"/>
</dbReference>
<proteinExistence type="predicted"/>
<organism evidence="3 4">
    <name type="scientific">Telluria mixta</name>
    <dbReference type="NCBI Taxonomy" id="34071"/>
    <lineage>
        <taxon>Bacteria</taxon>
        <taxon>Pseudomonadati</taxon>
        <taxon>Pseudomonadota</taxon>
        <taxon>Betaproteobacteria</taxon>
        <taxon>Burkholderiales</taxon>
        <taxon>Oxalobacteraceae</taxon>
        <taxon>Telluria group</taxon>
        <taxon>Telluria</taxon>
    </lineage>
</organism>
<gene>
    <name evidence="3" type="ORF">NX786_12200</name>
</gene>
<sequence>MKTPTTIHHRIAACAAVMLGALPLAAGACGSEPYVGEVCTFAFDWCPQGYLPADGRSLTIQQNQLIFALISYQYGGSGNNFNLPDLRGRSTVGIGQGQNFANVALAQKVGQQQLTLTPAQTPVAPHAHPAAFVPVVGPVDVAIPASQGNLGVAATLPVGTSSSGATAVPASGQNYLTAISGQIGASTVAVKGPYTTTKPSAATLPADVTLTGSAGSAAATVKVNMVTGGTVTVQNNQPVAAGQAVSTQSPGLGMTVCIAVLGLYPQRP</sequence>
<keyword evidence="1" id="KW-0732">Signal</keyword>
<dbReference type="Gene3D" id="3.90.1340.10">
    <property type="entry name" value="Phage tail collar domain"/>
    <property type="match status" value="1"/>
</dbReference>
<evidence type="ECO:0000313" key="4">
    <source>
        <dbReference type="Proteomes" id="UP001165263"/>
    </source>
</evidence>
<evidence type="ECO:0000259" key="2">
    <source>
        <dbReference type="Pfam" id="PF07484"/>
    </source>
</evidence>
<dbReference type="InterPro" id="IPR037053">
    <property type="entry name" value="Phage_tail_collar_dom_sf"/>
</dbReference>
<feature type="signal peptide" evidence="1">
    <location>
        <begin position="1"/>
        <end position="28"/>
    </location>
</feature>
<comment type="caution">
    <text evidence="3">The sequence shown here is derived from an EMBL/GenBank/DDBJ whole genome shotgun (WGS) entry which is preliminary data.</text>
</comment>
<dbReference type="SUPFAM" id="SSF88874">
    <property type="entry name" value="Receptor-binding domain of short tail fibre protein gp12"/>
    <property type="match status" value="1"/>
</dbReference>
<dbReference type="Pfam" id="PF07484">
    <property type="entry name" value="Collar"/>
    <property type="match status" value="1"/>
</dbReference>
<feature type="chain" id="PRO_5046742000" evidence="1">
    <location>
        <begin position="29"/>
        <end position="268"/>
    </location>
</feature>
<dbReference type="PROSITE" id="PS51257">
    <property type="entry name" value="PROKAR_LIPOPROTEIN"/>
    <property type="match status" value="1"/>
</dbReference>
<keyword evidence="4" id="KW-1185">Reference proteome</keyword>
<protein>
    <submittedName>
        <fullName evidence="3">Phage tail protein</fullName>
    </submittedName>
</protein>
<evidence type="ECO:0000256" key="1">
    <source>
        <dbReference type="SAM" id="SignalP"/>
    </source>
</evidence>
<reference evidence="3" key="1">
    <citation type="submission" date="2022-08" db="EMBL/GenBank/DDBJ databases">
        <title>Reclassification of Massilia species as members of the genera Telluria, Duganella, Pseudoduganella, Mokoshia gen. nov. and Zemynaea gen. nov. using orthogonal and non-orthogonal genome-based approaches.</title>
        <authorList>
            <person name="Bowman J.P."/>
        </authorList>
    </citation>
    <scope>NUCLEOTIDE SEQUENCE</scope>
    <source>
        <strain evidence="3">LMG 11547</strain>
    </source>
</reference>
<feature type="domain" description="Phage tail collar" evidence="2">
    <location>
        <begin position="36"/>
        <end position="90"/>
    </location>
</feature>
<accession>A0ABT2BY91</accession>
<dbReference type="InterPro" id="IPR011083">
    <property type="entry name" value="Phage_tail_collar_dom"/>
</dbReference>
<evidence type="ECO:0000313" key="3">
    <source>
        <dbReference type="EMBL" id="MCS0630095.1"/>
    </source>
</evidence>
<dbReference type="Proteomes" id="UP001165263">
    <property type="component" value="Unassembled WGS sequence"/>
</dbReference>
<name>A0ABT2BY91_9BURK</name>